<feature type="transmembrane region" description="Helical" evidence="1">
    <location>
        <begin position="12"/>
        <end position="31"/>
    </location>
</feature>
<proteinExistence type="predicted"/>
<dbReference type="AlphaFoldDB" id="A0A0J8XT38"/>
<organism evidence="2 3">
    <name type="scientific">Photobacterium swingsii</name>
    <dbReference type="NCBI Taxonomy" id="680026"/>
    <lineage>
        <taxon>Bacteria</taxon>
        <taxon>Pseudomonadati</taxon>
        <taxon>Pseudomonadota</taxon>
        <taxon>Gammaproteobacteria</taxon>
        <taxon>Vibrionales</taxon>
        <taxon>Vibrionaceae</taxon>
        <taxon>Photobacterium</taxon>
    </lineage>
</organism>
<evidence type="ECO:0000313" key="3">
    <source>
        <dbReference type="Proteomes" id="UP000240481"/>
    </source>
</evidence>
<gene>
    <name evidence="2" type="ORF">C9I94_10740</name>
</gene>
<dbReference type="Proteomes" id="UP000240481">
    <property type="component" value="Unassembled WGS sequence"/>
</dbReference>
<dbReference type="EMBL" id="PYLZ01000005">
    <property type="protein sequence ID" value="PSW24505.1"/>
    <property type="molecule type" value="Genomic_DNA"/>
</dbReference>
<sequence>MFNKLFENNPLGILMLCASIVGSGYVMNYRLDSIDKSQHDMAEDIDTIQKDVGDLQNAVSALKAVNEYKEKLEGH</sequence>
<keyword evidence="1" id="KW-0472">Membrane</keyword>
<keyword evidence="1" id="KW-1133">Transmembrane helix</keyword>
<evidence type="ECO:0000256" key="1">
    <source>
        <dbReference type="SAM" id="Phobius"/>
    </source>
</evidence>
<evidence type="ECO:0008006" key="4">
    <source>
        <dbReference type="Google" id="ProtNLM"/>
    </source>
</evidence>
<comment type="caution">
    <text evidence="2">The sequence shown here is derived from an EMBL/GenBank/DDBJ whole genome shotgun (WGS) entry which is preliminary data.</text>
</comment>
<keyword evidence="3" id="KW-1185">Reference proteome</keyword>
<dbReference type="RefSeq" id="WP_048900879.1">
    <property type="nucleotide sequence ID" value="NZ_AP024853.1"/>
</dbReference>
<keyword evidence="1" id="KW-0812">Transmembrane</keyword>
<dbReference type="STRING" id="680026.AB733_22940"/>
<reference evidence="2 3" key="1">
    <citation type="submission" date="2018-01" db="EMBL/GenBank/DDBJ databases">
        <title>Whole genome sequencing of Histamine producing bacteria.</title>
        <authorList>
            <person name="Butler K."/>
        </authorList>
    </citation>
    <scope>NUCLEOTIDE SEQUENCE [LARGE SCALE GENOMIC DNA]</scope>
    <source>
        <strain evidence="2 3">DSM 24669</strain>
    </source>
</reference>
<evidence type="ECO:0000313" key="2">
    <source>
        <dbReference type="EMBL" id="PSW24505.1"/>
    </source>
</evidence>
<name>A0A0J8XT38_9GAMM</name>
<accession>A0A0J8XT38</accession>
<protein>
    <recommendedName>
        <fullName evidence="4">TMhelix containing protein</fullName>
    </recommendedName>
</protein>